<dbReference type="OrthoDB" id="10051775at2759"/>
<dbReference type="GO" id="GO:0004190">
    <property type="term" value="F:aspartic-type endopeptidase activity"/>
    <property type="evidence" value="ECO:0007669"/>
    <property type="project" value="InterPro"/>
</dbReference>
<feature type="compositionally biased region" description="Polar residues" evidence="3">
    <location>
        <begin position="321"/>
        <end position="331"/>
    </location>
</feature>
<dbReference type="RefSeq" id="XP_019636516.1">
    <property type="nucleotide sequence ID" value="XM_019780957.1"/>
</dbReference>
<organism evidence="7 8">
    <name type="scientific">Branchiostoma belcheri</name>
    <name type="common">Amphioxus</name>
    <dbReference type="NCBI Taxonomy" id="7741"/>
    <lineage>
        <taxon>Eukaryota</taxon>
        <taxon>Metazoa</taxon>
        <taxon>Chordata</taxon>
        <taxon>Cephalochordata</taxon>
        <taxon>Leptocardii</taxon>
        <taxon>Amphioxiformes</taxon>
        <taxon>Branchiostomatidae</taxon>
        <taxon>Branchiostoma</taxon>
    </lineage>
</organism>
<dbReference type="PANTHER" id="PTHR46888">
    <property type="entry name" value="ZINC KNUCKLE DOMAINCONTAINING PROTEIN-RELATED"/>
    <property type="match status" value="1"/>
</dbReference>
<dbReference type="InterPro" id="IPR038269">
    <property type="entry name" value="SCAN_sf"/>
</dbReference>
<dbReference type="Gene3D" id="2.40.70.10">
    <property type="entry name" value="Acid Proteases"/>
    <property type="match status" value="1"/>
</dbReference>
<accession>A0A6P5A429</accession>
<dbReference type="PANTHER" id="PTHR46888:SF1">
    <property type="entry name" value="RIBONUCLEASE H"/>
    <property type="match status" value="1"/>
</dbReference>
<dbReference type="KEGG" id="bbel:109479081"/>
<dbReference type="InterPro" id="IPR001995">
    <property type="entry name" value="Peptidase_A2_cat"/>
</dbReference>
<dbReference type="SMART" id="SM00343">
    <property type="entry name" value="ZnF_C2HC"/>
    <property type="match status" value="1"/>
</dbReference>
<keyword evidence="7" id="KW-1185">Reference proteome</keyword>
<dbReference type="GeneID" id="109479081"/>
<keyword evidence="2" id="KW-0863">Zinc-finger</keyword>
<sequence length="517" mass="60118">MGLEGEVLHKFVQQALERDERVKEREAQRVEAAKREKELELESQKLEAEAKRQEIELEKMRVQAAERDKERQEKERERQGEMEKMKWEAEEREKEKERERQMEMEKMKQEKEAERRHQLEMRRYGPERGALEEMERARAKTPKLPPFVDGKDEVDAFLQRFERFASSDGWREEVWASNLSALLTGKALEVYSRLSNEDAQDYDKVKVALLKRYNLTEDGFRNKFRQNKPDKGESPEQFLVRLTSYLDRWVELSKTTKDYESLRDLFVKEQFMEACPPDLAIHLRERNPDSLVELAEVAQHYLTAHKKELSSREEEEKGKKTPQSRGRSQPWTARGNGTCYTCGDPGHFARDCPVTKEAQPSGARSFFTGTRTRQQTTFVIRGQVEGRTVPLLLDTGSAQTLVREDLVDARKLTDDQDGITCVHGDERKYPTAQIDIRIGHRSYRIKAKVTPNLPRPAIVGRDVPHLAELVQLCASGKLTQESFVTTRAQTRKTAQEDAERQRTMTQSGVQPRQLPER</sequence>
<dbReference type="InterPro" id="IPR036875">
    <property type="entry name" value="Znf_CCHC_sf"/>
</dbReference>
<dbReference type="GO" id="GO:0008270">
    <property type="term" value="F:zinc ion binding"/>
    <property type="evidence" value="ECO:0007669"/>
    <property type="project" value="UniProtKB-KW"/>
</dbReference>
<gene>
    <name evidence="8" type="primary">LOC109479081</name>
</gene>
<dbReference type="InterPro" id="IPR003309">
    <property type="entry name" value="SCAN_dom"/>
</dbReference>
<dbReference type="PROSITE" id="PS50158">
    <property type="entry name" value="ZF_CCHC"/>
    <property type="match status" value="1"/>
</dbReference>
<evidence type="ECO:0000313" key="8">
    <source>
        <dbReference type="RefSeq" id="XP_019636516.1"/>
    </source>
</evidence>
<evidence type="ECO:0000256" key="1">
    <source>
        <dbReference type="ARBA" id="ARBA00022801"/>
    </source>
</evidence>
<dbReference type="SUPFAM" id="SSF57756">
    <property type="entry name" value="Retrovirus zinc finger-like domains"/>
    <property type="match status" value="1"/>
</dbReference>
<feature type="region of interest" description="Disordered" evidence="3">
    <location>
        <begin position="62"/>
        <end position="127"/>
    </location>
</feature>
<name>A0A6P5A429_BRABE</name>
<dbReference type="PROSITE" id="PS50804">
    <property type="entry name" value="SCAN_BOX"/>
    <property type="match status" value="1"/>
</dbReference>
<feature type="domain" description="CCHC-type" evidence="4">
    <location>
        <begin position="339"/>
        <end position="353"/>
    </location>
</feature>
<keyword evidence="2" id="KW-0862">Zinc</keyword>
<evidence type="ECO:0000256" key="3">
    <source>
        <dbReference type="SAM" id="MobiDB-lite"/>
    </source>
</evidence>
<keyword evidence="1" id="KW-0378">Hydrolase</keyword>
<dbReference type="PROSITE" id="PS50175">
    <property type="entry name" value="ASP_PROT_RETROV"/>
    <property type="match status" value="1"/>
</dbReference>
<feature type="region of interest" description="Disordered" evidence="3">
    <location>
        <begin position="486"/>
        <end position="517"/>
    </location>
</feature>
<evidence type="ECO:0000259" key="4">
    <source>
        <dbReference type="PROSITE" id="PS50158"/>
    </source>
</evidence>
<dbReference type="SUPFAM" id="SSF47353">
    <property type="entry name" value="Retrovirus capsid dimerization domain-like"/>
    <property type="match status" value="1"/>
</dbReference>
<evidence type="ECO:0000259" key="5">
    <source>
        <dbReference type="PROSITE" id="PS50175"/>
    </source>
</evidence>
<dbReference type="GO" id="GO:0003676">
    <property type="term" value="F:nucleic acid binding"/>
    <property type="evidence" value="ECO:0007669"/>
    <property type="project" value="InterPro"/>
</dbReference>
<reference evidence="8" key="1">
    <citation type="submission" date="2025-08" db="UniProtKB">
        <authorList>
            <consortium name="RefSeq"/>
        </authorList>
    </citation>
    <scope>IDENTIFICATION</scope>
    <source>
        <tissue evidence="8">Gonad</tissue>
    </source>
</reference>
<evidence type="ECO:0000313" key="7">
    <source>
        <dbReference type="Proteomes" id="UP000515135"/>
    </source>
</evidence>
<dbReference type="Gene3D" id="4.10.60.10">
    <property type="entry name" value="Zinc finger, CCHC-type"/>
    <property type="match status" value="1"/>
</dbReference>
<dbReference type="InterPro" id="IPR021109">
    <property type="entry name" value="Peptidase_aspartic_dom_sf"/>
</dbReference>
<evidence type="ECO:0000259" key="6">
    <source>
        <dbReference type="PROSITE" id="PS50804"/>
    </source>
</evidence>
<protein>
    <submittedName>
        <fullName evidence="8">Histone-lysine N-methyltransferase, H3 lysine-79 specific-like</fullName>
    </submittedName>
</protein>
<dbReference type="AlphaFoldDB" id="A0A6P5A429"/>
<feature type="domain" description="SCAN box" evidence="6">
    <location>
        <begin position="221"/>
        <end position="299"/>
    </location>
</feature>
<feature type="region of interest" description="Disordered" evidence="3">
    <location>
        <begin position="305"/>
        <end position="333"/>
    </location>
</feature>
<dbReference type="InterPro" id="IPR001878">
    <property type="entry name" value="Znf_CCHC"/>
</dbReference>
<keyword evidence="2" id="KW-0479">Metal-binding</keyword>
<dbReference type="GO" id="GO:0006508">
    <property type="term" value="P:proteolysis"/>
    <property type="evidence" value="ECO:0007669"/>
    <property type="project" value="InterPro"/>
</dbReference>
<dbReference type="Gene3D" id="1.10.4020.10">
    <property type="entry name" value="DNA breaking-rejoining enzymes"/>
    <property type="match status" value="1"/>
</dbReference>
<dbReference type="SUPFAM" id="SSF50630">
    <property type="entry name" value="Acid proteases"/>
    <property type="match status" value="1"/>
</dbReference>
<feature type="compositionally biased region" description="Basic and acidic residues" evidence="3">
    <location>
        <begin position="305"/>
        <end position="319"/>
    </location>
</feature>
<evidence type="ECO:0000256" key="2">
    <source>
        <dbReference type="PROSITE-ProRule" id="PRU00047"/>
    </source>
</evidence>
<dbReference type="Proteomes" id="UP000515135">
    <property type="component" value="Unplaced"/>
</dbReference>
<feature type="domain" description="Peptidase A2" evidence="5">
    <location>
        <begin position="389"/>
        <end position="463"/>
    </location>
</feature>
<dbReference type="Pfam" id="PF02023">
    <property type="entry name" value="SCAN"/>
    <property type="match status" value="1"/>
</dbReference>
<dbReference type="Pfam" id="PF00098">
    <property type="entry name" value="zf-CCHC"/>
    <property type="match status" value="1"/>
</dbReference>
<feature type="compositionally biased region" description="Basic and acidic residues" evidence="3">
    <location>
        <begin position="493"/>
        <end position="502"/>
    </location>
</feature>
<proteinExistence type="predicted"/>